<accession>A0ABR8SW38</accession>
<reference evidence="1 2" key="1">
    <citation type="submission" date="2020-08" db="EMBL/GenBank/DDBJ databases">
        <title>A Genomic Blueprint of the Chicken Gut Microbiome.</title>
        <authorList>
            <person name="Gilroy R."/>
            <person name="Ravi A."/>
            <person name="Getino M."/>
            <person name="Pursley I."/>
            <person name="Horton D.L."/>
            <person name="Alikhan N.-F."/>
            <person name="Baker D."/>
            <person name="Gharbi K."/>
            <person name="Hall N."/>
            <person name="Watson M."/>
            <person name="Adriaenssens E.M."/>
            <person name="Foster-Nyarko E."/>
            <person name="Jarju S."/>
            <person name="Secka A."/>
            <person name="Antonio M."/>
            <person name="Oren A."/>
            <person name="Chaudhuri R."/>
            <person name="La Ragione R.M."/>
            <person name="Hildebrand F."/>
            <person name="Pallen M.J."/>
        </authorList>
    </citation>
    <scope>NUCLEOTIDE SEQUENCE [LARGE SCALE GENOMIC DNA]</scope>
    <source>
        <strain evidence="1 2">Sa2BVA9</strain>
    </source>
</reference>
<keyword evidence="2" id="KW-1185">Reference proteome</keyword>
<gene>
    <name evidence="1" type="ORF">H9647_06580</name>
</gene>
<protein>
    <submittedName>
        <fullName evidence="1">Uncharacterized protein</fullName>
    </submittedName>
</protein>
<comment type="caution">
    <text evidence="1">The sequence shown here is derived from an EMBL/GenBank/DDBJ whole genome shotgun (WGS) entry which is preliminary data.</text>
</comment>
<evidence type="ECO:0000313" key="1">
    <source>
        <dbReference type="EMBL" id="MBD7967720.1"/>
    </source>
</evidence>
<dbReference type="Proteomes" id="UP000608071">
    <property type="component" value="Unassembled WGS sequence"/>
</dbReference>
<dbReference type="EMBL" id="JACSQL010000002">
    <property type="protein sequence ID" value="MBD7967720.1"/>
    <property type="molecule type" value="Genomic_DNA"/>
</dbReference>
<evidence type="ECO:0000313" key="2">
    <source>
        <dbReference type="Proteomes" id="UP000608071"/>
    </source>
</evidence>
<proteinExistence type="predicted"/>
<name>A0ABR8SW38_9BACL</name>
<organism evidence="1 2">
    <name type="scientific">Paenibacillus gallinarum</name>
    <dbReference type="NCBI Taxonomy" id="2762232"/>
    <lineage>
        <taxon>Bacteria</taxon>
        <taxon>Bacillati</taxon>
        <taxon>Bacillota</taxon>
        <taxon>Bacilli</taxon>
        <taxon>Bacillales</taxon>
        <taxon>Paenibacillaceae</taxon>
        <taxon>Paenibacillus</taxon>
    </lineage>
</organism>
<sequence>MEDQTAAYIKEIKQYRAIAKEYDDDNPGGIVKKIQYLTKAHMLMGRVSAHKDGDYKRIYNLRKRVYAEAKRDALKGDKTNAAELAVLNLRVVEAEAYESMHLWRNEFASMTEHLHELRLRLRVDLNTYIGGGPDV</sequence>
<dbReference type="RefSeq" id="WP_191798961.1">
    <property type="nucleotide sequence ID" value="NZ_JACSQL010000002.1"/>
</dbReference>